<keyword evidence="4 6" id="KW-0808">Transferase</keyword>
<keyword evidence="5 6" id="KW-0949">S-adenosyl-L-methionine</keyword>
<evidence type="ECO:0000256" key="4">
    <source>
        <dbReference type="ARBA" id="ARBA00022679"/>
    </source>
</evidence>
<keyword evidence="1 6" id="KW-0963">Cytoplasm</keyword>
<comment type="subcellular location">
    <subcellularLocation>
        <location evidence="6">Cytoplasm</location>
    </subcellularLocation>
</comment>
<dbReference type="PANTHER" id="PTHR46111">
    <property type="entry name" value="RIBOSOMAL RNA SMALL SUBUNIT METHYLTRANSFERASE I"/>
    <property type="match status" value="1"/>
</dbReference>
<comment type="function">
    <text evidence="6">Catalyzes the 2'-O-methylation of the ribose of cytidine 1402 (C1402) in 16S rRNA.</text>
</comment>
<evidence type="ECO:0000256" key="6">
    <source>
        <dbReference type="HAMAP-Rule" id="MF_01877"/>
    </source>
</evidence>
<evidence type="ECO:0000256" key="1">
    <source>
        <dbReference type="ARBA" id="ARBA00022490"/>
    </source>
</evidence>
<dbReference type="Pfam" id="PF00590">
    <property type="entry name" value="TP_methylase"/>
    <property type="match status" value="1"/>
</dbReference>
<organism evidence="8">
    <name type="scientific">candidate division WOR-3 bacterium</name>
    <dbReference type="NCBI Taxonomy" id="2052148"/>
    <lineage>
        <taxon>Bacteria</taxon>
        <taxon>Bacteria division WOR-3</taxon>
    </lineage>
</organism>
<protein>
    <recommendedName>
        <fullName evidence="6">Ribosomal RNA small subunit methyltransferase I</fullName>
        <ecNumber evidence="6">2.1.1.198</ecNumber>
    </recommendedName>
    <alternativeName>
        <fullName evidence="6">16S rRNA 2'-O-ribose C1402 methyltransferase</fullName>
    </alternativeName>
    <alternativeName>
        <fullName evidence="6">rRNA (cytidine-2'-O-)-methyltransferase RsmI</fullName>
    </alternativeName>
</protein>
<dbReference type="NCBIfam" id="TIGR00096">
    <property type="entry name" value="16S rRNA (cytidine(1402)-2'-O)-methyltransferase"/>
    <property type="match status" value="1"/>
</dbReference>
<reference evidence="8" key="1">
    <citation type="journal article" date="2020" name="mSystems">
        <title>Genome- and Community-Level Interaction Insights into Carbon Utilization and Element Cycling Functions of Hydrothermarchaeota in Hydrothermal Sediment.</title>
        <authorList>
            <person name="Zhou Z."/>
            <person name="Liu Y."/>
            <person name="Xu W."/>
            <person name="Pan J."/>
            <person name="Luo Z.H."/>
            <person name="Li M."/>
        </authorList>
    </citation>
    <scope>NUCLEOTIDE SEQUENCE [LARGE SCALE GENOMIC DNA]</scope>
    <source>
        <strain evidence="8">SpSt-594</strain>
    </source>
</reference>
<proteinExistence type="inferred from homology"/>
<dbReference type="InterPro" id="IPR014776">
    <property type="entry name" value="4pyrrole_Mease_sub2"/>
</dbReference>
<dbReference type="InterPro" id="IPR035996">
    <property type="entry name" value="4pyrrol_Methylase_sf"/>
</dbReference>
<sequence length="230" mass="26377">MSGILYLVATPIGNLKDITLRALEILKEVSYIVCEDTRRTKILLDHYQIKKPLISYNEHNKFNKTPEIIQLLKKGESLAFVSDAGTPVISDPGYYLVREVIKEGIKISPIPGPAAMIAGLIVSGLPSDRFAFEGFLPKREGRKRKKLLNLVNEERTMVFYESPYRIMRTLNTFLEIFGDREIALCRELTKKFEEVLRGKISEIIEILKKRLEKQERIKGEIVLIVKGKEE</sequence>
<dbReference type="InterPro" id="IPR008189">
    <property type="entry name" value="rRNA_ssu_MeTfrase_I"/>
</dbReference>
<evidence type="ECO:0000259" key="7">
    <source>
        <dbReference type="Pfam" id="PF00590"/>
    </source>
</evidence>
<dbReference type="HAMAP" id="MF_01877">
    <property type="entry name" value="16SrRNA_methyltr_I"/>
    <property type="match status" value="1"/>
</dbReference>
<dbReference type="CDD" id="cd11648">
    <property type="entry name" value="RsmI"/>
    <property type="match status" value="1"/>
</dbReference>
<dbReference type="InterPro" id="IPR018063">
    <property type="entry name" value="SAM_MeTrfase_RsmI_CS"/>
</dbReference>
<comment type="similarity">
    <text evidence="6">Belongs to the methyltransferase superfamily. RsmI family.</text>
</comment>
<keyword evidence="3 6" id="KW-0489">Methyltransferase</keyword>
<comment type="caution">
    <text evidence="8">The sequence shown here is derived from an EMBL/GenBank/DDBJ whole genome shotgun (WGS) entry which is preliminary data.</text>
</comment>
<dbReference type="EMBL" id="DSZH01000037">
    <property type="protein sequence ID" value="HGU47078.1"/>
    <property type="molecule type" value="Genomic_DNA"/>
</dbReference>
<dbReference type="AlphaFoldDB" id="A0A7C4S0Z3"/>
<dbReference type="Gene3D" id="3.30.950.10">
    <property type="entry name" value="Methyltransferase, Cobalt-precorrin-4 Transmethylase, Domain 2"/>
    <property type="match status" value="1"/>
</dbReference>
<evidence type="ECO:0000256" key="2">
    <source>
        <dbReference type="ARBA" id="ARBA00022552"/>
    </source>
</evidence>
<dbReference type="EC" id="2.1.1.198" evidence="6"/>
<dbReference type="FunFam" id="3.40.1010.10:FF:000007">
    <property type="entry name" value="Ribosomal RNA small subunit methyltransferase I"/>
    <property type="match status" value="1"/>
</dbReference>
<dbReference type="Gene3D" id="3.40.1010.10">
    <property type="entry name" value="Cobalt-precorrin-4 Transmethylase, Domain 1"/>
    <property type="match status" value="1"/>
</dbReference>
<dbReference type="PIRSF" id="PIRSF005917">
    <property type="entry name" value="MTase_YraL"/>
    <property type="match status" value="1"/>
</dbReference>
<dbReference type="FunFam" id="3.30.950.10:FF:000002">
    <property type="entry name" value="Ribosomal RNA small subunit methyltransferase I"/>
    <property type="match status" value="1"/>
</dbReference>
<dbReference type="GO" id="GO:0005737">
    <property type="term" value="C:cytoplasm"/>
    <property type="evidence" value="ECO:0007669"/>
    <property type="project" value="UniProtKB-SubCell"/>
</dbReference>
<dbReference type="PROSITE" id="PS01296">
    <property type="entry name" value="RSMI"/>
    <property type="match status" value="1"/>
</dbReference>
<dbReference type="InterPro" id="IPR000878">
    <property type="entry name" value="4pyrrol_Mease"/>
</dbReference>
<accession>A0A7C4S0Z3</accession>
<gene>
    <name evidence="6 8" type="primary">rsmI</name>
    <name evidence="8" type="ORF">ENT60_00745</name>
</gene>
<dbReference type="PANTHER" id="PTHR46111:SF1">
    <property type="entry name" value="RIBOSOMAL RNA SMALL SUBUNIT METHYLTRANSFERASE I"/>
    <property type="match status" value="1"/>
</dbReference>
<dbReference type="SUPFAM" id="SSF53790">
    <property type="entry name" value="Tetrapyrrole methylase"/>
    <property type="match status" value="1"/>
</dbReference>
<name>A0A7C4S0Z3_UNCW3</name>
<keyword evidence="2 6" id="KW-0698">rRNA processing</keyword>
<dbReference type="InterPro" id="IPR014777">
    <property type="entry name" value="4pyrrole_Mease_sub1"/>
</dbReference>
<feature type="domain" description="Tetrapyrrole methylase" evidence="7">
    <location>
        <begin position="5"/>
        <end position="203"/>
    </location>
</feature>
<evidence type="ECO:0000256" key="5">
    <source>
        <dbReference type="ARBA" id="ARBA00022691"/>
    </source>
</evidence>
<comment type="catalytic activity">
    <reaction evidence="6">
        <text>cytidine(1402) in 16S rRNA + S-adenosyl-L-methionine = 2'-O-methylcytidine(1402) in 16S rRNA + S-adenosyl-L-homocysteine + H(+)</text>
        <dbReference type="Rhea" id="RHEA:42924"/>
        <dbReference type="Rhea" id="RHEA-COMP:10285"/>
        <dbReference type="Rhea" id="RHEA-COMP:10286"/>
        <dbReference type="ChEBI" id="CHEBI:15378"/>
        <dbReference type="ChEBI" id="CHEBI:57856"/>
        <dbReference type="ChEBI" id="CHEBI:59789"/>
        <dbReference type="ChEBI" id="CHEBI:74495"/>
        <dbReference type="ChEBI" id="CHEBI:82748"/>
        <dbReference type="EC" id="2.1.1.198"/>
    </reaction>
</comment>
<dbReference type="GO" id="GO:0070677">
    <property type="term" value="F:rRNA (cytosine-2'-O-)-methyltransferase activity"/>
    <property type="evidence" value="ECO:0007669"/>
    <property type="project" value="UniProtKB-UniRule"/>
</dbReference>
<evidence type="ECO:0000313" key="8">
    <source>
        <dbReference type="EMBL" id="HGU47078.1"/>
    </source>
</evidence>
<evidence type="ECO:0000256" key="3">
    <source>
        <dbReference type="ARBA" id="ARBA00022603"/>
    </source>
</evidence>